<dbReference type="RefSeq" id="WP_380329282.1">
    <property type="nucleotide sequence ID" value="NZ_JBHYPW010000056.1"/>
</dbReference>
<evidence type="ECO:0000313" key="2">
    <source>
        <dbReference type="EMBL" id="MFE1355357.1"/>
    </source>
</evidence>
<feature type="region of interest" description="Disordered" evidence="1">
    <location>
        <begin position="55"/>
        <end position="75"/>
    </location>
</feature>
<comment type="caution">
    <text evidence="2">The sequence shown here is derived from an EMBL/GenBank/DDBJ whole genome shotgun (WGS) entry which is preliminary data.</text>
</comment>
<dbReference type="EMBL" id="JBHYPX010000058">
    <property type="protein sequence ID" value="MFE1355357.1"/>
    <property type="molecule type" value="Genomic_DNA"/>
</dbReference>
<name>A0ABW6GRI0_9ACTN</name>
<protein>
    <submittedName>
        <fullName evidence="2">Uncharacterized protein</fullName>
    </submittedName>
</protein>
<proteinExistence type="predicted"/>
<dbReference type="Proteomes" id="UP001599542">
    <property type="component" value="Unassembled WGS sequence"/>
</dbReference>
<reference evidence="2 3" key="1">
    <citation type="submission" date="2024-09" db="EMBL/GenBank/DDBJ databases">
        <title>The Natural Products Discovery Center: Release of the First 8490 Sequenced Strains for Exploring Actinobacteria Biosynthetic Diversity.</title>
        <authorList>
            <person name="Kalkreuter E."/>
            <person name="Kautsar S.A."/>
            <person name="Yang D."/>
            <person name="Bader C.D."/>
            <person name="Teijaro C.N."/>
            <person name="Fluegel L."/>
            <person name="Davis C.M."/>
            <person name="Simpson J.R."/>
            <person name="Lauterbach L."/>
            <person name="Steele A.D."/>
            <person name="Gui C."/>
            <person name="Meng S."/>
            <person name="Li G."/>
            <person name="Viehrig K."/>
            <person name="Ye F."/>
            <person name="Su P."/>
            <person name="Kiefer A.F."/>
            <person name="Nichols A."/>
            <person name="Cepeda A.J."/>
            <person name="Yan W."/>
            <person name="Fan B."/>
            <person name="Jiang Y."/>
            <person name="Adhikari A."/>
            <person name="Zheng C.-J."/>
            <person name="Schuster L."/>
            <person name="Cowan T.M."/>
            <person name="Smanski M.J."/>
            <person name="Chevrette M.G."/>
            <person name="De Carvalho L.P.S."/>
            <person name="Shen B."/>
        </authorList>
    </citation>
    <scope>NUCLEOTIDE SEQUENCE [LARGE SCALE GENOMIC DNA]</scope>
    <source>
        <strain evidence="2 3">NPDC058753</strain>
    </source>
</reference>
<evidence type="ECO:0000313" key="3">
    <source>
        <dbReference type="Proteomes" id="UP001599542"/>
    </source>
</evidence>
<organism evidence="2 3">
    <name type="scientific">Kitasatospora phosalacinea</name>
    <dbReference type="NCBI Taxonomy" id="2065"/>
    <lineage>
        <taxon>Bacteria</taxon>
        <taxon>Bacillati</taxon>
        <taxon>Actinomycetota</taxon>
        <taxon>Actinomycetes</taxon>
        <taxon>Kitasatosporales</taxon>
        <taxon>Streptomycetaceae</taxon>
        <taxon>Kitasatospora</taxon>
    </lineage>
</organism>
<sequence>MGILTWGQSRAANKRADFTAITERLDRDLKDERAQRRLLTSYVLELLHWARRVDPNTAAGPVPEPPSELDLSPWQ</sequence>
<keyword evidence="3" id="KW-1185">Reference proteome</keyword>
<accession>A0ABW6GRI0</accession>
<evidence type="ECO:0000256" key="1">
    <source>
        <dbReference type="SAM" id="MobiDB-lite"/>
    </source>
</evidence>
<gene>
    <name evidence="2" type="ORF">ACFW6T_25525</name>
</gene>